<protein>
    <submittedName>
        <fullName evidence="9">Uncharacterized protein</fullName>
    </submittedName>
</protein>
<reference evidence="9" key="2">
    <citation type="submission" date="2020-09" db="EMBL/GenBank/DDBJ databases">
        <authorList>
            <person name="Sun Q."/>
            <person name="Kim S."/>
        </authorList>
    </citation>
    <scope>NUCLEOTIDE SEQUENCE</scope>
    <source>
        <strain evidence="9">KCTC 42249</strain>
    </source>
</reference>
<evidence type="ECO:0000256" key="8">
    <source>
        <dbReference type="ARBA" id="ARBA00023180"/>
    </source>
</evidence>
<comment type="subcellular location">
    <subcellularLocation>
        <location evidence="2">Endomembrane system</location>
    </subcellularLocation>
    <subcellularLocation>
        <location evidence="1">Membrane</location>
        <topology evidence="1">Single-pass membrane protein</topology>
    </subcellularLocation>
</comment>
<dbReference type="AlphaFoldDB" id="A0A8J3GKP4"/>
<organism evidence="9 10">
    <name type="scientific">Tianweitania populi</name>
    <dbReference type="NCBI Taxonomy" id="1607949"/>
    <lineage>
        <taxon>Bacteria</taxon>
        <taxon>Pseudomonadati</taxon>
        <taxon>Pseudomonadota</taxon>
        <taxon>Alphaproteobacteria</taxon>
        <taxon>Hyphomicrobiales</taxon>
        <taxon>Phyllobacteriaceae</taxon>
        <taxon>Tianweitania</taxon>
    </lineage>
</organism>
<dbReference type="EMBL" id="BMZQ01000002">
    <property type="protein sequence ID" value="GHD18102.1"/>
    <property type="molecule type" value="Genomic_DNA"/>
</dbReference>
<dbReference type="InterPro" id="IPR001675">
    <property type="entry name" value="Glyco_trans_29"/>
</dbReference>
<keyword evidence="6" id="KW-1133">Transmembrane helix</keyword>
<keyword evidence="3" id="KW-0328">Glycosyltransferase</keyword>
<dbReference type="RefSeq" id="WP_244641472.1">
    <property type="nucleotide sequence ID" value="NZ_BMZQ01000002.1"/>
</dbReference>
<dbReference type="GO" id="GO:0016020">
    <property type="term" value="C:membrane"/>
    <property type="evidence" value="ECO:0007669"/>
    <property type="project" value="UniProtKB-SubCell"/>
</dbReference>
<comment type="caution">
    <text evidence="9">The sequence shown here is derived from an EMBL/GenBank/DDBJ whole genome shotgun (WGS) entry which is preliminary data.</text>
</comment>
<dbReference type="InterPro" id="IPR038578">
    <property type="entry name" value="GT29-like_sf"/>
</dbReference>
<evidence type="ECO:0000256" key="2">
    <source>
        <dbReference type="ARBA" id="ARBA00004308"/>
    </source>
</evidence>
<evidence type="ECO:0000256" key="3">
    <source>
        <dbReference type="ARBA" id="ARBA00022676"/>
    </source>
</evidence>
<keyword evidence="8" id="KW-0325">Glycoprotein</keyword>
<dbReference type="GO" id="GO:0008373">
    <property type="term" value="F:sialyltransferase activity"/>
    <property type="evidence" value="ECO:0007669"/>
    <property type="project" value="InterPro"/>
</dbReference>
<gene>
    <name evidence="9" type="ORF">GCM10016234_28040</name>
</gene>
<evidence type="ECO:0000256" key="6">
    <source>
        <dbReference type="ARBA" id="ARBA00022989"/>
    </source>
</evidence>
<proteinExistence type="predicted"/>
<evidence type="ECO:0000313" key="10">
    <source>
        <dbReference type="Proteomes" id="UP000630142"/>
    </source>
</evidence>
<evidence type="ECO:0000256" key="5">
    <source>
        <dbReference type="ARBA" id="ARBA00022692"/>
    </source>
</evidence>
<accession>A0A8J3GKP4</accession>
<keyword evidence="7" id="KW-0472">Membrane</keyword>
<evidence type="ECO:0000256" key="1">
    <source>
        <dbReference type="ARBA" id="ARBA00004167"/>
    </source>
</evidence>
<evidence type="ECO:0000256" key="7">
    <source>
        <dbReference type="ARBA" id="ARBA00023136"/>
    </source>
</evidence>
<dbReference type="GO" id="GO:0012505">
    <property type="term" value="C:endomembrane system"/>
    <property type="evidence" value="ECO:0007669"/>
    <property type="project" value="UniProtKB-SubCell"/>
</dbReference>
<evidence type="ECO:0000313" key="9">
    <source>
        <dbReference type="EMBL" id="GHD18102.1"/>
    </source>
</evidence>
<keyword evidence="4" id="KW-0808">Transferase</keyword>
<name>A0A8J3GKP4_9HYPH</name>
<reference evidence="9" key="1">
    <citation type="journal article" date="2014" name="Int. J. Syst. Evol. Microbiol.">
        <title>Complete genome sequence of Corynebacterium casei LMG S-19264T (=DSM 44701T), isolated from a smear-ripened cheese.</title>
        <authorList>
            <consortium name="US DOE Joint Genome Institute (JGI-PGF)"/>
            <person name="Walter F."/>
            <person name="Albersmeier A."/>
            <person name="Kalinowski J."/>
            <person name="Ruckert C."/>
        </authorList>
    </citation>
    <scope>NUCLEOTIDE SEQUENCE</scope>
    <source>
        <strain evidence="9">KCTC 42249</strain>
    </source>
</reference>
<dbReference type="Pfam" id="PF00777">
    <property type="entry name" value="Glyco_transf_29"/>
    <property type="match status" value="1"/>
</dbReference>
<evidence type="ECO:0000256" key="4">
    <source>
        <dbReference type="ARBA" id="ARBA00022679"/>
    </source>
</evidence>
<keyword evidence="5" id="KW-0812">Transmembrane</keyword>
<dbReference type="Proteomes" id="UP000630142">
    <property type="component" value="Unassembled WGS sequence"/>
</dbReference>
<keyword evidence="10" id="KW-1185">Reference proteome</keyword>
<sequence>MPEVAALGNDIPRSVAIVGNAPDLHSLSSADQIDAAEWVVRFNNASGFGTWSGKRVTHLALVNHGGQMEEWLSDATFVQRPVVQQASHILFPFPRKTENPSAQEKDGRDWTDAAQTLLQALEVSVTILPETVHQSARQLLASSENRVPTPSTGFLVALFLLGMLPAQTRIDVHGFGFEGWSGHSWMEEKRWFEERATEGRLTLHPLPRKSAA</sequence>
<dbReference type="Gene3D" id="3.90.1480.20">
    <property type="entry name" value="Glycosyl transferase family 29"/>
    <property type="match status" value="1"/>
</dbReference>